<accession>A0A1Y6KWC4</accession>
<dbReference type="Gene3D" id="2.40.128.640">
    <property type="match status" value="1"/>
</dbReference>
<feature type="signal peptide" evidence="1">
    <location>
        <begin position="1"/>
        <end position="33"/>
    </location>
</feature>
<evidence type="ECO:0000313" key="2">
    <source>
        <dbReference type="EMBL" id="SMY16421.1"/>
    </source>
</evidence>
<gene>
    <name evidence="2" type="primary">nlpE</name>
    <name evidence="2" type="ORF">PAQU9191_01652</name>
</gene>
<sequence length="158" mass="17508">MLGCSFFHKEFTVKKKCLFAAMIVLALAGCDQAKNGANEATAQQADTHNAQNSLTWMGEYTGIQPCGDCAGIETSLTLNKDGSYVLNETYQGKDTKPFINKGKFKWNDRGDTITLNLTGSQSVKYFVGEHRIFRLDQKGQRITGDLADAYTLTQNNDY</sequence>
<dbReference type="Pfam" id="PF04170">
    <property type="entry name" value="NlpE"/>
    <property type="match status" value="1"/>
</dbReference>
<protein>
    <submittedName>
        <fullName evidence="2">Lipoprotein NlpE</fullName>
    </submittedName>
</protein>
<keyword evidence="1" id="KW-0732">Signal</keyword>
<feature type="chain" id="PRO_5012328428" evidence="1">
    <location>
        <begin position="34"/>
        <end position="158"/>
    </location>
</feature>
<name>A0A1Y6KWC4_9GAMM</name>
<keyword evidence="2" id="KW-0449">Lipoprotein</keyword>
<organism evidence="2 3">
    <name type="scientific">Photobacterium aquimaris</name>
    <dbReference type="NCBI Taxonomy" id="512643"/>
    <lineage>
        <taxon>Bacteria</taxon>
        <taxon>Pseudomonadati</taxon>
        <taxon>Pseudomonadota</taxon>
        <taxon>Gammaproteobacteria</taxon>
        <taxon>Vibrionales</taxon>
        <taxon>Vibrionaceae</taxon>
        <taxon>Photobacterium</taxon>
    </lineage>
</organism>
<proteinExistence type="predicted"/>
<reference evidence="3" key="1">
    <citation type="submission" date="2017-06" db="EMBL/GenBank/DDBJ databases">
        <authorList>
            <person name="Rodrigo-Torres L."/>
            <person name="Arahal R. D."/>
            <person name="Lucena T."/>
        </authorList>
    </citation>
    <scope>NUCLEOTIDE SEQUENCE [LARGE SCALE GENOMIC DNA]</scope>
    <source>
        <strain evidence="3">type strain: CECT 9192</strain>
    </source>
</reference>
<dbReference type="InterPro" id="IPR007298">
    <property type="entry name" value="Cu-R_lipoprotein_NlpE"/>
</dbReference>
<dbReference type="Proteomes" id="UP000196485">
    <property type="component" value="Unassembled WGS sequence"/>
</dbReference>
<evidence type="ECO:0000313" key="3">
    <source>
        <dbReference type="Proteomes" id="UP000196485"/>
    </source>
</evidence>
<dbReference type="AlphaFoldDB" id="A0A1Y6KWC4"/>
<dbReference type="EMBL" id="FYAH01000002">
    <property type="protein sequence ID" value="SMY16421.1"/>
    <property type="molecule type" value="Genomic_DNA"/>
</dbReference>
<evidence type="ECO:0000256" key="1">
    <source>
        <dbReference type="SAM" id="SignalP"/>
    </source>
</evidence>
<keyword evidence="3" id="KW-1185">Reference proteome</keyword>